<accession>X1NYH0</accession>
<dbReference type="AlphaFoldDB" id="X1NYH0"/>
<reference evidence="1" key="1">
    <citation type="journal article" date="2014" name="Front. Microbiol.">
        <title>High frequency of phylogenetically diverse reductive dehalogenase-homologous genes in deep subseafloor sedimentary metagenomes.</title>
        <authorList>
            <person name="Kawai M."/>
            <person name="Futagami T."/>
            <person name="Toyoda A."/>
            <person name="Takaki Y."/>
            <person name="Nishi S."/>
            <person name="Hori S."/>
            <person name="Arai W."/>
            <person name="Tsubouchi T."/>
            <person name="Morono Y."/>
            <person name="Uchiyama I."/>
            <person name="Ito T."/>
            <person name="Fujiyama A."/>
            <person name="Inagaki F."/>
            <person name="Takami H."/>
        </authorList>
    </citation>
    <scope>NUCLEOTIDE SEQUENCE</scope>
    <source>
        <strain evidence="1">Expedition CK06-06</strain>
    </source>
</reference>
<proteinExistence type="predicted"/>
<comment type="caution">
    <text evidence="1">The sequence shown here is derived from an EMBL/GenBank/DDBJ whole genome shotgun (WGS) entry which is preliminary data.</text>
</comment>
<organism evidence="1">
    <name type="scientific">marine sediment metagenome</name>
    <dbReference type="NCBI Taxonomy" id="412755"/>
    <lineage>
        <taxon>unclassified sequences</taxon>
        <taxon>metagenomes</taxon>
        <taxon>ecological metagenomes</taxon>
    </lineage>
</organism>
<gene>
    <name evidence="1" type="ORF">S06H3_25735</name>
</gene>
<name>X1NYH0_9ZZZZ</name>
<sequence length="62" mass="7295">AYNGNTIDCFLIEPHTSQKKVDSIQLWVGENIHKFNGEFNFRIVKNTADNRFIRQLPEKFVI</sequence>
<protein>
    <submittedName>
        <fullName evidence="1">Uncharacterized protein</fullName>
    </submittedName>
</protein>
<dbReference type="EMBL" id="BARV01014828">
    <property type="protein sequence ID" value="GAI23709.1"/>
    <property type="molecule type" value="Genomic_DNA"/>
</dbReference>
<evidence type="ECO:0000313" key="1">
    <source>
        <dbReference type="EMBL" id="GAI23709.1"/>
    </source>
</evidence>
<feature type="non-terminal residue" evidence="1">
    <location>
        <position position="1"/>
    </location>
</feature>